<dbReference type="RefSeq" id="WP_116976433.1">
    <property type="nucleotide sequence ID" value="NZ_QPMM01000007.1"/>
</dbReference>
<evidence type="ECO:0000313" key="3">
    <source>
        <dbReference type="Proteomes" id="UP000260644"/>
    </source>
</evidence>
<keyword evidence="3" id="KW-1185">Reference proteome</keyword>
<evidence type="ECO:0000313" key="2">
    <source>
        <dbReference type="EMBL" id="RFS21832.1"/>
    </source>
</evidence>
<keyword evidence="1" id="KW-1133">Transmembrane helix</keyword>
<reference evidence="2 3" key="1">
    <citation type="submission" date="2018-07" db="EMBL/GenBank/DDBJ databases">
        <title>Chitinophaga K2CV101002-2 sp. nov., isolated from a monsoon evergreen broad-leaved forest soil.</title>
        <authorList>
            <person name="Lv Y."/>
        </authorList>
    </citation>
    <scope>NUCLEOTIDE SEQUENCE [LARGE SCALE GENOMIC DNA]</scope>
    <source>
        <strain evidence="2 3">GDMCC 1.1288</strain>
    </source>
</reference>
<dbReference type="EMBL" id="QPMM01000007">
    <property type="protein sequence ID" value="RFS21832.1"/>
    <property type="molecule type" value="Genomic_DNA"/>
</dbReference>
<proteinExistence type="predicted"/>
<protein>
    <submittedName>
        <fullName evidence="2">Uncharacterized protein</fullName>
    </submittedName>
</protein>
<feature type="transmembrane region" description="Helical" evidence="1">
    <location>
        <begin position="72"/>
        <end position="91"/>
    </location>
</feature>
<name>A0A3E1Y8U2_9BACT</name>
<comment type="caution">
    <text evidence="2">The sequence shown here is derived from an EMBL/GenBank/DDBJ whole genome shotgun (WGS) entry which is preliminary data.</text>
</comment>
<organism evidence="2 3">
    <name type="scientific">Chitinophaga silvatica</name>
    <dbReference type="NCBI Taxonomy" id="2282649"/>
    <lineage>
        <taxon>Bacteria</taxon>
        <taxon>Pseudomonadati</taxon>
        <taxon>Bacteroidota</taxon>
        <taxon>Chitinophagia</taxon>
        <taxon>Chitinophagales</taxon>
        <taxon>Chitinophagaceae</taxon>
        <taxon>Chitinophaga</taxon>
    </lineage>
</organism>
<feature type="transmembrane region" description="Helical" evidence="1">
    <location>
        <begin position="37"/>
        <end position="60"/>
    </location>
</feature>
<evidence type="ECO:0000256" key="1">
    <source>
        <dbReference type="SAM" id="Phobius"/>
    </source>
</evidence>
<accession>A0A3E1Y8U2</accession>
<dbReference type="Proteomes" id="UP000260644">
    <property type="component" value="Unassembled WGS sequence"/>
</dbReference>
<gene>
    <name evidence="2" type="ORF">DVR12_14340</name>
</gene>
<dbReference type="OrthoDB" id="674180at2"/>
<keyword evidence="1" id="KW-0472">Membrane</keyword>
<sequence length="103" mass="10875">MKSSCACHTKTGIRNSKPTSTTGANGFVKRVKKSVSWLIPGITLVLIPKCPICLAAYIAIGTGITLSITVATYLRIGLVVLCIGVLAWALVRTLKTKNSSSNI</sequence>
<dbReference type="AlphaFoldDB" id="A0A3E1Y8U2"/>
<keyword evidence="1" id="KW-0812">Transmembrane</keyword>